<sequence length="69" mass="8289">MTINLKLRIGERKKKLLATKRDFWLVEASCKNDEKQKKQEKRCIIYDYFSLLFTDPSLFQCNMQLNLSN</sequence>
<dbReference type="EMBL" id="CVRI01000038">
    <property type="protein sequence ID" value="CRK94041.1"/>
    <property type="molecule type" value="Genomic_DNA"/>
</dbReference>
<evidence type="ECO:0000313" key="1">
    <source>
        <dbReference type="EMBL" id="CRK94041.1"/>
    </source>
</evidence>
<name>A0A1J1I6K3_9DIPT</name>
<accession>A0A1J1I6K3</accession>
<proteinExistence type="predicted"/>
<gene>
    <name evidence="1" type="ORF">CLUMA_CG007565</name>
</gene>
<protein>
    <submittedName>
        <fullName evidence="1">CLUMA_CG007565, isoform A</fullName>
    </submittedName>
</protein>
<reference evidence="1 2" key="1">
    <citation type="submission" date="2015-04" db="EMBL/GenBank/DDBJ databases">
        <authorList>
            <person name="Syromyatnikov M.Y."/>
            <person name="Popov V.N."/>
        </authorList>
    </citation>
    <scope>NUCLEOTIDE SEQUENCE [LARGE SCALE GENOMIC DNA]</scope>
</reference>
<keyword evidence="2" id="KW-1185">Reference proteome</keyword>
<organism evidence="1 2">
    <name type="scientific">Clunio marinus</name>
    <dbReference type="NCBI Taxonomy" id="568069"/>
    <lineage>
        <taxon>Eukaryota</taxon>
        <taxon>Metazoa</taxon>
        <taxon>Ecdysozoa</taxon>
        <taxon>Arthropoda</taxon>
        <taxon>Hexapoda</taxon>
        <taxon>Insecta</taxon>
        <taxon>Pterygota</taxon>
        <taxon>Neoptera</taxon>
        <taxon>Endopterygota</taxon>
        <taxon>Diptera</taxon>
        <taxon>Nematocera</taxon>
        <taxon>Chironomoidea</taxon>
        <taxon>Chironomidae</taxon>
        <taxon>Clunio</taxon>
    </lineage>
</organism>
<dbReference type="Proteomes" id="UP000183832">
    <property type="component" value="Unassembled WGS sequence"/>
</dbReference>
<dbReference type="AlphaFoldDB" id="A0A1J1I6K3"/>
<evidence type="ECO:0000313" key="2">
    <source>
        <dbReference type="Proteomes" id="UP000183832"/>
    </source>
</evidence>